<proteinExistence type="predicted"/>
<evidence type="ECO:0000256" key="9">
    <source>
        <dbReference type="SAM" id="Phobius"/>
    </source>
</evidence>
<dbReference type="EMBL" id="JAWXYB010000018">
    <property type="protein sequence ID" value="MDX5932324.1"/>
    <property type="molecule type" value="Genomic_DNA"/>
</dbReference>
<organism evidence="11 12">
    <name type="scientific">Acidiphilium acidophilum</name>
    <name type="common">Thiobacillus acidophilus</name>
    <dbReference type="NCBI Taxonomy" id="76588"/>
    <lineage>
        <taxon>Bacteria</taxon>
        <taxon>Pseudomonadati</taxon>
        <taxon>Pseudomonadota</taxon>
        <taxon>Alphaproteobacteria</taxon>
        <taxon>Acetobacterales</taxon>
        <taxon>Acidocellaceae</taxon>
        <taxon>Acidiphilium</taxon>
    </lineage>
</organism>
<keyword evidence="2 8" id="KW-0349">Heme</keyword>
<comment type="subcellular location">
    <subcellularLocation>
        <location evidence="1">Membrane</location>
    </subcellularLocation>
</comment>
<accession>A0AAW9DSZ0</accession>
<evidence type="ECO:0000256" key="1">
    <source>
        <dbReference type="ARBA" id="ARBA00004370"/>
    </source>
</evidence>
<dbReference type="Pfam" id="PF02167">
    <property type="entry name" value="Cytochrom_C1"/>
    <property type="match status" value="1"/>
</dbReference>
<keyword evidence="3 9" id="KW-0812">Transmembrane</keyword>
<evidence type="ECO:0000256" key="2">
    <source>
        <dbReference type="ARBA" id="ARBA00022617"/>
    </source>
</evidence>
<keyword evidence="12" id="KW-1185">Reference proteome</keyword>
<evidence type="ECO:0000256" key="3">
    <source>
        <dbReference type="ARBA" id="ARBA00022692"/>
    </source>
</evidence>
<keyword evidence="7 9" id="KW-0472">Membrane</keyword>
<evidence type="ECO:0000256" key="5">
    <source>
        <dbReference type="ARBA" id="ARBA00022989"/>
    </source>
</evidence>
<dbReference type="GO" id="GO:0046872">
    <property type="term" value="F:metal ion binding"/>
    <property type="evidence" value="ECO:0007669"/>
    <property type="project" value="UniProtKB-KW"/>
</dbReference>
<sequence length="135" mass="14685">MTPASRAAEPHFGFEGWFGTYNRTEVQAGARLFHDNCARCHAIGLATPHAAAMTLFEARHRNGPVLVYRILRGRVALPVAHPLLPPGAAHDVATYLAWTADPTLDRRKRLGAIALSFLIAFGAVGYFAFGTRTSK</sequence>
<feature type="domain" description="Cytochrome c" evidence="10">
    <location>
        <begin position="24"/>
        <end position="100"/>
    </location>
</feature>
<keyword evidence="5 9" id="KW-1133">Transmembrane helix</keyword>
<dbReference type="GO" id="GO:0016020">
    <property type="term" value="C:membrane"/>
    <property type="evidence" value="ECO:0007669"/>
    <property type="project" value="UniProtKB-SubCell"/>
</dbReference>
<evidence type="ECO:0000256" key="6">
    <source>
        <dbReference type="ARBA" id="ARBA00023004"/>
    </source>
</evidence>
<dbReference type="InterPro" id="IPR036909">
    <property type="entry name" value="Cyt_c-like_dom_sf"/>
</dbReference>
<evidence type="ECO:0000313" key="12">
    <source>
        <dbReference type="Proteomes" id="UP001279553"/>
    </source>
</evidence>
<evidence type="ECO:0000259" key="10">
    <source>
        <dbReference type="PROSITE" id="PS51007"/>
    </source>
</evidence>
<dbReference type="InterPro" id="IPR009056">
    <property type="entry name" value="Cyt_c-like_dom"/>
</dbReference>
<evidence type="ECO:0000313" key="11">
    <source>
        <dbReference type="EMBL" id="MDX5932324.1"/>
    </source>
</evidence>
<keyword evidence="6 8" id="KW-0408">Iron</keyword>
<reference evidence="11 12" key="1">
    <citation type="submission" date="2023-11" db="EMBL/GenBank/DDBJ databases">
        <title>MicrobeMod: A computational toolkit for identifying prokaryotic methylation and restriction-modification with nanopore sequencing.</title>
        <authorList>
            <person name="Crits-Christoph A."/>
            <person name="Kang S.C."/>
            <person name="Lee H."/>
            <person name="Ostrov N."/>
        </authorList>
    </citation>
    <scope>NUCLEOTIDE SEQUENCE [LARGE SCALE GENOMIC DNA]</scope>
    <source>
        <strain evidence="11 12">DSMZ 700</strain>
    </source>
</reference>
<dbReference type="InterPro" id="IPR002326">
    <property type="entry name" value="Cyt_c1"/>
</dbReference>
<comment type="caution">
    <text evidence="11">The sequence shown here is derived from an EMBL/GenBank/DDBJ whole genome shotgun (WGS) entry which is preliminary data.</text>
</comment>
<dbReference type="Proteomes" id="UP001279553">
    <property type="component" value="Unassembled WGS sequence"/>
</dbReference>
<dbReference type="GO" id="GO:0020037">
    <property type="term" value="F:heme binding"/>
    <property type="evidence" value="ECO:0007669"/>
    <property type="project" value="InterPro"/>
</dbReference>
<dbReference type="AlphaFoldDB" id="A0AAW9DSZ0"/>
<evidence type="ECO:0000256" key="8">
    <source>
        <dbReference type="PROSITE-ProRule" id="PRU00433"/>
    </source>
</evidence>
<gene>
    <name evidence="11" type="ORF">SIL87_16325</name>
</gene>
<name>A0AAW9DSZ0_ACIAO</name>
<dbReference type="GO" id="GO:0009055">
    <property type="term" value="F:electron transfer activity"/>
    <property type="evidence" value="ECO:0007669"/>
    <property type="project" value="InterPro"/>
</dbReference>
<keyword evidence="4 8" id="KW-0479">Metal-binding</keyword>
<evidence type="ECO:0000256" key="4">
    <source>
        <dbReference type="ARBA" id="ARBA00022723"/>
    </source>
</evidence>
<dbReference type="SUPFAM" id="SSF46626">
    <property type="entry name" value="Cytochrome c"/>
    <property type="match status" value="1"/>
</dbReference>
<feature type="transmembrane region" description="Helical" evidence="9">
    <location>
        <begin position="110"/>
        <end position="129"/>
    </location>
</feature>
<dbReference type="PROSITE" id="PS51007">
    <property type="entry name" value="CYTC"/>
    <property type="match status" value="1"/>
</dbReference>
<protein>
    <submittedName>
        <fullName evidence="11">Cytochrome c1</fullName>
    </submittedName>
</protein>
<dbReference type="Gene3D" id="1.10.760.10">
    <property type="entry name" value="Cytochrome c-like domain"/>
    <property type="match status" value="1"/>
</dbReference>
<evidence type="ECO:0000256" key="7">
    <source>
        <dbReference type="ARBA" id="ARBA00023136"/>
    </source>
</evidence>